<dbReference type="OrthoDB" id="10064411at2759"/>
<dbReference type="HOGENOM" id="CLU_2574236_0_0_1"/>
<evidence type="ECO:0000313" key="4">
    <source>
        <dbReference type="Proteomes" id="UP000054477"/>
    </source>
</evidence>
<organism evidence="3 4">
    <name type="scientific">Laccaria amethystina LaAM-08-1</name>
    <dbReference type="NCBI Taxonomy" id="1095629"/>
    <lineage>
        <taxon>Eukaryota</taxon>
        <taxon>Fungi</taxon>
        <taxon>Dikarya</taxon>
        <taxon>Basidiomycota</taxon>
        <taxon>Agaricomycotina</taxon>
        <taxon>Agaricomycetes</taxon>
        <taxon>Agaricomycetidae</taxon>
        <taxon>Agaricales</taxon>
        <taxon>Agaricineae</taxon>
        <taxon>Hydnangiaceae</taxon>
        <taxon>Laccaria</taxon>
    </lineage>
</organism>
<evidence type="ECO:0000259" key="2">
    <source>
        <dbReference type="Pfam" id="PF09791"/>
    </source>
</evidence>
<accession>A0A0C9X5W3</accession>
<proteinExistence type="predicted"/>
<feature type="region of interest" description="Disordered" evidence="1">
    <location>
        <begin position="1"/>
        <end position="22"/>
    </location>
</feature>
<name>A0A0C9X5W3_9AGAR</name>
<reference evidence="4" key="2">
    <citation type="submission" date="2015-01" db="EMBL/GenBank/DDBJ databases">
        <title>Evolutionary Origins and Diversification of the Mycorrhizal Mutualists.</title>
        <authorList>
            <consortium name="DOE Joint Genome Institute"/>
            <consortium name="Mycorrhizal Genomics Consortium"/>
            <person name="Kohler A."/>
            <person name="Kuo A."/>
            <person name="Nagy L.G."/>
            <person name="Floudas D."/>
            <person name="Copeland A."/>
            <person name="Barry K.W."/>
            <person name="Cichocki N."/>
            <person name="Veneault-Fourrey C."/>
            <person name="LaButti K."/>
            <person name="Lindquist E.A."/>
            <person name="Lipzen A."/>
            <person name="Lundell T."/>
            <person name="Morin E."/>
            <person name="Murat C."/>
            <person name="Riley R."/>
            <person name="Ohm R."/>
            <person name="Sun H."/>
            <person name="Tunlid A."/>
            <person name="Henrissat B."/>
            <person name="Grigoriev I.V."/>
            <person name="Hibbett D.S."/>
            <person name="Martin F."/>
        </authorList>
    </citation>
    <scope>NUCLEOTIDE SEQUENCE [LARGE SCALE GENOMIC DNA]</scope>
    <source>
        <strain evidence="4">LaAM-08-1</strain>
    </source>
</reference>
<protein>
    <recommendedName>
        <fullName evidence="2">Oxidoreductase-like domain-containing protein</fullName>
    </recommendedName>
</protein>
<reference evidence="3 4" key="1">
    <citation type="submission" date="2014-04" db="EMBL/GenBank/DDBJ databases">
        <authorList>
            <consortium name="DOE Joint Genome Institute"/>
            <person name="Kuo A."/>
            <person name="Kohler A."/>
            <person name="Nagy L.G."/>
            <person name="Floudas D."/>
            <person name="Copeland A."/>
            <person name="Barry K.W."/>
            <person name="Cichocki N."/>
            <person name="Veneault-Fourrey C."/>
            <person name="LaButti K."/>
            <person name="Lindquist E.A."/>
            <person name="Lipzen A."/>
            <person name="Lundell T."/>
            <person name="Morin E."/>
            <person name="Murat C."/>
            <person name="Sun H."/>
            <person name="Tunlid A."/>
            <person name="Henrissat B."/>
            <person name="Grigoriev I.V."/>
            <person name="Hibbett D.S."/>
            <person name="Martin F."/>
            <person name="Nordberg H.P."/>
            <person name="Cantor M.N."/>
            <person name="Hua S.X."/>
        </authorList>
    </citation>
    <scope>NUCLEOTIDE SEQUENCE [LARGE SCALE GENOMIC DNA]</scope>
    <source>
        <strain evidence="3 4">LaAM-08-1</strain>
    </source>
</reference>
<dbReference type="EMBL" id="KN838957">
    <property type="protein sequence ID" value="KIJ91882.1"/>
    <property type="molecule type" value="Genomic_DNA"/>
</dbReference>
<evidence type="ECO:0000313" key="3">
    <source>
        <dbReference type="EMBL" id="KIJ91882.1"/>
    </source>
</evidence>
<dbReference type="AlphaFoldDB" id="A0A0C9X5W3"/>
<dbReference type="Pfam" id="PF09791">
    <property type="entry name" value="Oxidored-like"/>
    <property type="match status" value="1"/>
</dbReference>
<dbReference type="Proteomes" id="UP000054477">
    <property type="component" value="Unassembled WGS sequence"/>
</dbReference>
<sequence>MSGRTLTGHVSGGTQCSEGPPADDECCMSGCAVCVYDLYEESLASYEDSITTLREFGPLRYHKPMKSLYTLLPQICILHRI</sequence>
<gene>
    <name evidence="3" type="ORF">K443DRAFT_685677</name>
</gene>
<feature type="domain" description="Oxidoreductase-like" evidence="2">
    <location>
        <begin position="17"/>
        <end position="52"/>
    </location>
</feature>
<dbReference type="STRING" id="1095629.A0A0C9X5W3"/>
<evidence type="ECO:0000256" key="1">
    <source>
        <dbReference type="SAM" id="MobiDB-lite"/>
    </source>
</evidence>
<dbReference type="InterPro" id="IPR019180">
    <property type="entry name" value="Oxidoreductase-like_N"/>
</dbReference>
<keyword evidence="4" id="KW-1185">Reference proteome</keyword>